<comment type="caution">
    <text evidence="1">The sequence shown here is derived from an EMBL/GenBank/DDBJ whole genome shotgun (WGS) entry which is preliminary data.</text>
</comment>
<name>A0ABX1W253_9SPHI</name>
<proteinExistence type="predicted"/>
<dbReference type="EMBL" id="JABFCR010000017">
    <property type="protein sequence ID" value="NNU33678.1"/>
    <property type="molecule type" value="Genomic_DNA"/>
</dbReference>
<organism evidence="1 2">
    <name type="scientific">Mucilaginibacter humi</name>
    <dbReference type="NCBI Taxonomy" id="2732510"/>
    <lineage>
        <taxon>Bacteria</taxon>
        <taxon>Pseudomonadati</taxon>
        <taxon>Bacteroidota</taxon>
        <taxon>Sphingobacteriia</taxon>
        <taxon>Sphingobacteriales</taxon>
        <taxon>Sphingobacteriaceae</taxon>
        <taxon>Mucilaginibacter</taxon>
    </lineage>
</organism>
<evidence type="ECO:0000313" key="1">
    <source>
        <dbReference type="EMBL" id="NNU33678.1"/>
    </source>
</evidence>
<evidence type="ECO:0000313" key="2">
    <source>
        <dbReference type="Proteomes" id="UP000566071"/>
    </source>
</evidence>
<accession>A0ABX1W253</accession>
<reference evidence="1 2" key="1">
    <citation type="submission" date="2020-05" db="EMBL/GenBank/DDBJ databases">
        <authorList>
            <person name="Khan S.A."/>
            <person name="Jeon C.O."/>
            <person name="Chun B.H."/>
        </authorList>
    </citation>
    <scope>NUCLEOTIDE SEQUENCE [LARGE SCALE GENOMIC DNA]</scope>
    <source>
        <strain evidence="1 2">S1162</strain>
    </source>
</reference>
<protein>
    <submittedName>
        <fullName evidence="1">Uncharacterized protein</fullName>
    </submittedName>
</protein>
<dbReference type="RefSeq" id="WP_175269365.1">
    <property type="nucleotide sequence ID" value="NZ_JABFCR010000017.1"/>
</dbReference>
<gene>
    <name evidence="1" type="ORF">HK413_05105</name>
</gene>
<dbReference type="Proteomes" id="UP000566071">
    <property type="component" value="Unassembled WGS sequence"/>
</dbReference>
<sequence length="231" mass="26200">MIKSKDRPGKSEAKKQKLLALTMLTFAASIVATTVKAQTFAEWFRQKSTQKKYLLQQIAALQVYAAYYRAGNNIAHNGLGSITGSLSLENALHRTYYTQLQTVNPAIKDNKAVGDILQWQKDILSRMGNPDKTANLTADEQQYIIQVKNALYQDCDEQLMDLQNVVADNKLQMSDEERFRRIGVIHIAMQSNYWFASVFSGRSKSTRYSGRKIVPMFQQKRNYSALNSITG</sequence>
<keyword evidence="2" id="KW-1185">Reference proteome</keyword>